<keyword evidence="1" id="KW-0472">Membrane</keyword>
<evidence type="ECO:0000313" key="2">
    <source>
        <dbReference type="EMBL" id="KMZ83267.1"/>
    </source>
</evidence>
<keyword evidence="1" id="KW-1133">Transmembrane helix</keyword>
<keyword evidence="1" id="KW-0812">Transmembrane</keyword>
<dbReference type="EMBL" id="KQ234944">
    <property type="protein sequence ID" value="KMZ83267.1"/>
    <property type="molecule type" value="Genomic_DNA"/>
</dbReference>
<evidence type="ECO:0000313" key="3">
    <source>
        <dbReference type="Proteomes" id="UP000053327"/>
    </source>
</evidence>
<gene>
    <name evidence="2" type="ORF">PVBG_05894</name>
</gene>
<feature type="transmembrane region" description="Helical" evidence="1">
    <location>
        <begin position="272"/>
        <end position="291"/>
    </location>
</feature>
<reference evidence="2 3" key="1">
    <citation type="submission" date="2011-08" db="EMBL/GenBank/DDBJ databases">
        <title>The Genome Sequence of Plasmodium vivax Brazil I.</title>
        <authorList>
            <consortium name="The Broad Institute Genome Sequencing Platform"/>
            <consortium name="The Broad Institute Genome Sequencing Center for Infectious Disease"/>
            <person name="Neafsey D."/>
            <person name="Carlton J."/>
            <person name="Barnwell J."/>
            <person name="Collins W."/>
            <person name="Escalante A."/>
            <person name="Mullikin J."/>
            <person name="Saul A."/>
            <person name="Guigo R."/>
            <person name="Camara F."/>
            <person name="Young S.K."/>
            <person name="Zeng Q."/>
            <person name="Gargeya S."/>
            <person name="Fitzgerald M."/>
            <person name="Haas B."/>
            <person name="Abouelleil A."/>
            <person name="Alvarado L."/>
            <person name="Arachchi H.M."/>
            <person name="Berlin A."/>
            <person name="Brown A."/>
            <person name="Chapman S.B."/>
            <person name="Chen Z."/>
            <person name="Dunbar C."/>
            <person name="Freedman E."/>
            <person name="Gearin G."/>
            <person name="Gellesch M."/>
            <person name="Goldberg J."/>
            <person name="Griggs A."/>
            <person name="Gujja S."/>
            <person name="Heiman D."/>
            <person name="Howarth C."/>
            <person name="Larson L."/>
            <person name="Lui A."/>
            <person name="MacDonald P.J.P."/>
            <person name="Montmayeur A."/>
            <person name="Murphy C."/>
            <person name="Neiman D."/>
            <person name="Pearson M."/>
            <person name="Priest M."/>
            <person name="Roberts A."/>
            <person name="Saif S."/>
            <person name="Shea T."/>
            <person name="Shenoy N."/>
            <person name="Sisk P."/>
            <person name="Stolte C."/>
            <person name="Sykes S."/>
            <person name="Wortman J."/>
            <person name="Nusbaum C."/>
            <person name="Birren B."/>
        </authorList>
    </citation>
    <scope>NUCLEOTIDE SEQUENCE [LARGE SCALE GENOMIC DNA]</scope>
    <source>
        <strain evidence="2 3">Brazil I</strain>
    </source>
</reference>
<dbReference type="AlphaFoldDB" id="A0A0J9SMP9"/>
<protein>
    <submittedName>
        <fullName evidence="2">Uncharacterized protein</fullName>
    </submittedName>
</protein>
<dbReference type="OrthoDB" id="10310635at2759"/>
<evidence type="ECO:0000256" key="1">
    <source>
        <dbReference type="SAM" id="Phobius"/>
    </source>
</evidence>
<dbReference type="Proteomes" id="UP000053327">
    <property type="component" value="Unassembled WGS sequence"/>
</dbReference>
<sequence length="298" mass="35441">MKRCQNQRHNTYHIILKLYGCKLSSFIKSFNNPETKQVNIDRYLNSVNEDQKDTIRKIYSELTSLYSSIGRQAQNIKFYCCSYLNYWLNEIKEDYITTKKCIKEDAWQVVENLWGTLENSSVSCKRQHYDEPLVDMKKCVEFMVYCVNRDELQKHCENPDQAGFKSKYCNNFNEYTKYYYKHFTTHVKCIRDTNNYIHYNWKFSDTCTLHNMARTFPKYDPSKNNIVDDETRNQITKCKSHETSETINCYMLDGVPTKLEELPTIDVIPLKYGIYAGSSFIGFFSLGIYLYKVNQLLY</sequence>
<proteinExistence type="predicted"/>
<organism evidence="2 3">
    <name type="scientific">Plasmodium vivax (strain Brazil I)</name>
    <dbReference type="NCBI Taxonomy" id="1033975"/>
    <lineage>
        <taxon>Eukaryota</taxon>
        <taxon>Sar</taxon>
        <taxon>Alveolata</taxon>
        <taxon>Apicomplexa</taxon>
        <taxon>Aconoidasida</taxon>
        <taxon>Haemosporida</taxon>
        <taxon>Plasmodiidae</taxon>
        <taxon>Plasmodium</taxon>
        <taxon>Plasmodium (Plasmodium)</taxon>
    </lineage>
</organism>
<name>A0A0J9SMP9_PLAV1</name>
<accession>A0A0J9SMP9</accession>